<sequence>MKGTEEKIREWKAVHGEILKVQSEEELAFLKKPSVKEIEQYNQLKEEDTYQALEFLFYKCVLEENKSYEDEFVLSATKSLIEQLPNANDSVLSKESGVDGIKKSAALVRHFFHVDPYELSIDEFYKLVGEALWLQEHKNKQLEVALANVLVKTFANGTF</sequence>
<accession>A0ABM9P586</accession>
<reference evidence="1 2" key="1">
    <citation type="submission" date="2024-05" db="EMBL/GenBank/DDBJ databases">
        <authorList>
            <person name="Duchaud E."/>
        </authorList>
    </citation>
    <scope>NUCLEOTIDE SEQUENCE [LARGE SCALE GENOMIC DNA]</scope>
    <source>
        <strain evidence="1">Ena-SAMPLE-TAB-13-05-2024-13:56:06:370-140302</strain>
    </source>
</reference>
<gene>
    <name evidence="1" type="ORF">T190607A01A_50175</name>
</gene>
<comment type="caution">
    <text evidence="1">The sequence shown here is derived from an EMBL/GenBank/DDBJ whole genome shotgun (WGS) entry which is preliminary data.</text>
</comment>
<keyword evidence="2" id="KW-1185">Reference proteome</keyword>
<proteinExistence type="predicted"/>
<name>A0ABM9P586_9FLAO</name>
<evidence type="ECO:0000313" key="2">
    <source>
        <dbReference type="Proteomes" id="UP001497416"/>
    </source>
</evidence>
<protein>
    <submittedName>
        <fullName evidence="1">Uncharacterized protein</fullName>
    </submittedName>
</protein>
<dbReference type="RefSeq" id="WP_348713583.1">
    <property type="nucleotide sequence ID" value="NZ_CAXIXY010000007.1"/>
</dbReference>
<dbReference type="Proteomes" id="UP001497416">
    <property type="component" value="Unassembled WGS sequence"/>
</dbReference>
<dbReference type="Gene3D" id="3.30.2220.10">
    <property type="entry name" value="rbstp2171"/>
    <property type="match status" value="1"/>
</dbReference>
<organism evidence="1 2">
    <name type="scientific">Tenacibaculum platacis</name>
    <dbReference type="NCBI Taxonomy" id="3137852"/>
    <lineage>
        <taxon>Bacteria</taxon>
        <taxon>Pseudomonadati</taxon>
        <taxon>Bacteroidota</taxon>
        <taxon>Flavobacteriia</taxon>
        <taxon>Flavobacteriales</taxon>
        <taxon>Flavobacteriaceae</taxon>
        <taxon>Tenacibaculum</taxon>
    </lineage>
</organism>
<dbReference type="EMBL" id="CAXIXY010000007">
    <property type="protein sequence ID" value="CAL2093290.1"/>
    <property type="molecule type" value="Genomic_DNA"/>
</dbReference>
<evidence type="ECO:0000313" key="1">
    <source>
        <dbReference type="EMBL" id="CAL2093290.1"/>
    </source>
</evidence>